<dbReference type="OrthoDB" id="8482034at2"/>
<accession>A0A5C5Q7D5</accession>
<keyword evidence="3" id="KW-1185">Reference proteome</keyword>
<gene>
    <name evidence="2" type="ORF">FIV36_29590</name>
    <name evidence="1" type="ORF">SAMN05216591_0672</name>
</gene>
<evidence type="ECO:0000313" key="3">
    <source>
        <dbReference type="Proteomes" id="UP000182858"/>
    </source>
</evidence>
<proteinExistence type="predicted"/>
<dbReference type="EMBL" id="LT629689">
    <property type="protein sequence ID" value="SDE70287.1"/>
    <property type="molecule type" value="Genomic_DNA"/>
</dbReference>
<evidence type="ECO:0000313" key="1">
    <source>
        <dbReference type="EMBL" id="SDE70287.1"/>
    </source>
</evidence>
<dbReference type="Proteomes" id="UP000182858">
    <property type="component" value="Chromosome I"/>
</dbReference>
<organism evidence="2 4">
    <name type="scientific">Pseudomonas extremaustralis</name>
    <dbReference type="NCBI Taxonomy" id="359110"/>
    <lineage>
        <taxon>Bacteria</taxon>
        <taxon>Pseudomonadati</taxon>
        <taxon>Pseudomonadota</taxon>
        <taxon>Gammaproteobacteria</taxon>
        <taxon>Pseudomonadales</taxon>
        <taxon>Pseudomonadaceae</taxon>
        <taxon>Pseudomonas</taxon>
    </lineage>
</organism>
<protein>
    <submittedName>
        <fullName evidence="2">Uncharacterized protein</fullName>
    </submittedName>
</protein>
<evidence type="ECO:0000313" key="4">
    <source>
        <dbReference type="Proteomes" id="UP000317951"/>
    </source>
</evidence>
<name>A0A5C5Q7D5_9PSED</name>
<dbReference type="EMBL" id="VFET01000045">
    <property type="protein sequence ID" value="TWR98354.1"/>
    <property type="molecule type" value="Genomic_DNA"/>
</dbReference>
<sequence length="82" mass="9259">MPEQMPVMSHPSIKSIPMAMLEPFRRQAMKNHGQTLERLAERGGLCASEVLSIMDGIGWGRVKNCPENDALLVRRIEAWGKR</sequence>
<reference evidence="1 3" key="1">
    <citation type="submission" date="2016-10" db="EMBL/GenBank/DDBJ databases">
        <authorList>
            <person name="Varghese N."/>
            <person name="Submissions S."/>
        </authorList>
    </citation>
    <scope>NUCLEOTIDE SEQUENCE [LARGE SCALE GENOMIC DNA]</scope>
    <source>
        <strain evidence="1 3">DSM 17835</strain>
    </source>
</reference>
<evidence type="ECO:0000313" key="2">
    <source>
        <dbReference type="EMBL" id="TWR98354.1"/>
    </source>
</evidence>
<dbReference type="AlphaFoldDB" id="A0A5C5Q7D5"/>
<dbReference type="GeneID" id="78552199"/>
<dbReference type="Proteomes" id="UP000317951">
    <property type="component" value="Unassembled WGS sequence"/>
</dbReference>
<reference evidence="2 4" key="2">
    <citation type="submission" date="2019-06" db="EMBL/GenBank/DDBJ databases">
        <title>Pseudomonas bimorpha sp. nov. isolated from bovine raw milk and skim milk concentrate.</title>
        <authorList>
            <person name="Hofmann K."/>
            <person name="Huptas C."/>
            <person name="Doll E."/>
            <person name="Scherer S."/>
            <person name="Wenning M."/>
        </authorList>
    </citation>
    <scope>NUCLEOTIDE SEQUENCE [LARGE SCALE GENOMIC DNA]</scope>
    <source>
        <strain evidence="2 4">DSM 17835</strain>
    </source>
</reference>
<dbReference type="RefSeq" id="WP_010567852.1">
    <property type="nucleotide sequence ID" value="NZ_LT629689.1"/>
</dbReference>